<gene>
    <name evidence="6" type="ORF">PV10_07029</name>
</gene>
<dbReference type="OrthoDB" id="432970at2759"/>
<dbReference type="Pfam" id="PF01753">
    <property type="entry name" value="zf-MYND"/>
    <property type="match status" value="1"/>
</dbReference>
<protein>
    <recommendedName>
        <fullName evidence="5">MYND-type domain-containing protein</fullName>
    </recommendedName>
</protein>
<dbReference type="PROSITE" id="PS50865">
    <property type="entry name" value="ZF_MYND_2"/>
    <property type="match status" value="1"/>
</dbReference>
<proteinExistence type="predicted"/>
<dbReference type="Proteomes" id="UP000054302">
    <property type="component" value="Unassembled WGS sequence"/>
</dbReference>
<organism evidence="6 7">
    <name type="scientific">Exophiala mesophila</name>
    <name type="common">Black yeast-like fungus</name>
    <dbReference type="NCBI Taxonomy" id="212818"/>
    <lineage>
        <taxon>Eukaryota</taxon>
        <taxon>Fungi</taxon>
        <taxon>Dikarya</taxon>
        <taxon>Ascomycota</taxon>
        <taxon>Pezizomycotina</taxon>
        <taxon>Eurotiomycetes</taxon>
        <taxon>Chaetothyriomycetidae</taxon>
        <taxon>Chaetothyriales</taxon>
        <taxon>Herpotrichiellaceae</taxon>
        <taxon>Exophiala</taxon>
    </lineage>
</organism>
<evidence type="ECO:0000256" key="1">
    <source>
        <dbReference type="ARBA" id="ARBA00022723"/>
    </source>
</evidence>
<dbReference type="InterPro" id="IPR002893">
    <property type="entry name" value="Znf_MYND"/>
</dbReference>
<evidence type="ECO:0000256" key="2">
    <source>
        <dbReference type="ARBA" id="ARBA00022771"/>
    </source>
</evidence>
<accession>A0A0D1ZS84</accession>
<evidence type="ECO:0000313" key="6">
    <source>
        <dbReference type="EMBL" id="KIV89643.1"/>
    </source>
</evidence>
<keyword evidence="3" id="KW-0862">Zinc</keyword>
<evidence type="ECO:0000256" key="3">
    <source>
        <dbReference type="ARBA" id="ARBA00022833"/>
    </source>
</evidence>
<keyword evidence="1" id="KW-0479">Metal-binding</keyword>
<dbReference type="GO" id="GO:0008270">
    <property type="term" value="F:zinc ion binding"/>
    <property type="evidence" value="ECO:0007669"/>
    <property type="project" value="UniProtKB-KW"/>
</dbReference>
<dbReference type="Gene3D" id="6.10.140.2220">
    <property type="match status" value="1"/>
</dbReference>
<dbReference type="EMBL" id="KN847524">
    <property type="protein sequence ID" value="KIV89643.1"/>
    <property type="molecule type" value="Genomic_DNA"/>
</dbReference>
<dbReference type="AlphaFoldDB" id="A0A0D1ZS84"/>
<keyword evidence="2 4" id="KW-0863">Zinc-finger</keyword>
<evidence type="ECO:0000313" key="7">
    <source>
        <dbReference type="Proteomes" id="UP000054302"/>
    </source>
</evidence>
<dbReference type="HOGENOM" id="CLU_093538_0_0_1"/>
<reference evidence="6 7" key="1">
    <citation type="submission" date="2015-01" db="EMBL/GenBank/DDBJ databases">
        <title>The Genome Sequence of Exophiala mesophila CBS40295.</title>
        <authorList>
            <consortium name="The Broad Institute Genomics Platform"/>
            <person name="Cuomo C."/>
            <person name="de Hoog S."/>
            <person name="Gorbushina A."/>
            <person name="Stielow B."/>
            <person name="Teixiera M."/>
            <person name="Abouelleil A."/>
            <person name="Chapman S.B."/>
            <person name="Priest M."/>
            <person name="Young S.K."/>
            <person name="Wortman J."/>
            <person name="Nusbaum C."/>
            <person name="Birren B."/>
        </authorList>
    </citation>
    <scope>NUCLEOTIDE SEQUENCE [LARGE SCALE GENOMIC DNA]</scope>
    <source>
        <strain evidence="6 7">CBS 40295</strain>
    </source>
</reference>
<dbReference type="VEuPathDB" id="FungiDB:PV10_07029"/>
<evidence type="ECO:0000259" key="5">
    <source>
        <dbReference type="PROSITE" id="PS50865"/>
    </source>
</evidence>
<dbReference type="SUPFAM" id="SSF144232">
    <property type="entry name" value="HIT/MYND zinc finger-like"/>
    <property type="match status" value="1"/>
</dbReference>
<evidence type="ECO:0000256" key="4">
    <source>
        <dbReference type="PROSITE-ProRule" id="PRU00134"/>
    </source>
</evidence>
<keyword evidence="7" id="KW-1185">Reference proteome</keyword>
<dbReference type="RefSeq" id="XP_016221217.1">
    <property type="nucleotide sequence ID" value="XM_016371885.1"/>
</dbReference>
<dbReference type="STRING" id="212818.A0A0D1ZS84"/>
<dbReference type="OMA" id="IDGLVWA"/>
<dbReference type="PROSITE" id="PS01360">
    <property type="entry name" value="ZF_MYND_1"/>
    <property type="match status" value="1"/>
</dbReference>
<dbReference type="GeneID" id="27324874"/>
<feature type="domain" description="MYND-type" evidence="5">
    <location>
        <begin position="32"/>
        <end position="72"/>
    </location>
</feature>
<name>A0A0D1ZS84_EXOME</name>
<sequence length="272" mass="30498">MAPSTKTFPQCGATYIARLEHEFMHGKGLSVCANCFTAGLQKSLKRCSACTLVDYCSRECQKAHWSKHKAFCHLAQGKGSKSAYLTSHERDEVSRILIDCYRLRVETDHSSREEDHGIYYPGKSIDGLVWAKGDVVADFQRFLDFVETAGILPKWWTFEDRMNTLAWAINKEDPECVYKPIDQTEIITRYGGDIAIRHALIILAELCVGYDGKGPAKDDTWYEEFQEFLDLHPEERARLIGGSIAAVEAALDGSGGDASELMKQIMEAKTDA</sequence>